<evidence type="ECO:0000259" key="1">
    <source>
        <dbReference type="SMART" id="SM00256"/>
    </source>
</evidence>
<dbReference type="SMART" id="SM00256">
    <property type="entry name" value="FBOX"/>
    <property type="match status" value="1"/>
</dbReference>
<dbReference type="KEGG" id="cel:CELE_H03G16.4"/>
<reference evidence="2 3" key="1">
    <citation type="journal article" date="1998" name="Science">
        <title>Genome sequence of the nematode C. elegans: a platform for investigating biology.</title>
        <authorList>
            <consortium name="The C. elegans sequencing consortium"/>
            <person name="Sulson J.E."/>
            <person name="Waterston R."/>
        </authorList>
    </citation>
    <scope>NUCLEOTIDE SEQUENCE [LARGE SCALE GENOMIC DNA]</scope>
    <source>
        <strain evidence="2 3">Bristol N2</strain>
    </source>
</reference>
<dbReference type="RefSeq" id="NP_510502.1">
    <property type="nucleotide sequence ID" value="NM_078101.4"/>
</dbReference>
<dbReference type="InterPro" id="IPR040161">
    <property type="entry name" value="FB224"/>
</dbReference>
<dbReference type="PANTHER" id="PTHR23015">
    <property type="entry name" value="UNCHARACTERIZED C.ELEGANS PROTEIN"/>
    <property type="match status" value="1"/>
</dbReference>
<dbReference type="Proteomes" id="UP000001940">
    <property type="component" value="Chromosome X"/>
</dbReference>
<dbReference type="AlphaFoldDB" id="Q9XU20"/>
<dbReference type="EMBL" id="BX284606">
    <property type="protein sequence ID" value="CAB07228.1"/>
    <property type="molecule type" value="Genomic_DNA"/>
</dbReference>
<dbReference type="SUPFAM" id="SSF81383">
    <property type="entry name" value="F-box domain"/>
    <property type="match status" value="1"/>
</dbReference>
<gene>
    <name evidence="2 4" type="primary">fbxa-96</name>
    <name evidence="2" type="ORF">CELE_H03G16.4</name>
    <name evidence="4" type="ORF">H03G16.4</name>
</gene>
<dbReference type="WormBase" id="H03G16.4">
    <property type="protein sequence ID" value="CE19914"/>
    <property type="gene ID" value="WBGene00010360"/>
    <property type="gene designation" value="fbxa-96"/>
</dbReference>
<keyword evidence="3" id="KW-1185">Reference proteome</keyword>
<dbReference type="SMR" id="Q9XU20"/>
<dbReference type="Pfam" id="PF01827">
    <property type="entry name" value="FTH"/>
    <property type="match status" value="1"/>
</dbReference>
<dbReference type="PaxDb" id="6239-H03G16.4"/>
<dbReference type="InParanoid" id="Q9XU20"/>
<dbReference type="CTD" id="186676"/>
<dbReference type="PANTHER" id="PTHR23015:SF4">
    <property type="entry name" value="DUF38 DOMAIN-CONTAINING PROTEIN-RELATED"/>
    <property type="match status" value="1"/>
</dbReference>
<dbReference type="InterPro" id="IPR036047">
    <property type="entry name" value="F-box-like_dom_sf"/>
</dbReference>
<evidence type="ECO:0000313" key="4">
    <source>
        <dbReference type="WormBase" id="H03G16.4"/>
    </source>
</evidence>
<dbReference type="PhylomeDB" id="Q9XU20"/>
<dbReference type="Pfam" id="PF00646">
    <property type="entry name" value="F-box"/>
    <property type="match status" value="1"/>
</dbReference>
<name>Q9XU20_CAEEL</name>
<dbReference type="HOGENOM" id="CLU_061037_0_0_1"/>
<dbReference type="InterPro" id="IPR002900">
    <property type="entry name" value="DUF38/FTH_CAE_spp"/>
</dbReference>
<sequence>MSKSLVEDVAKLKIFITDEKLIKEFIRNIYAEGYSVKKAFLSFCEEFGSSEKTYREFYVAYYKIGKSSDVELPVFSEMPIVALLHIFENLNLADRLHLRNMCRHFKIAVDRVGWKLKEAQLIVIERCVMLFIEPFTVNYENRDGSCYVQCDTGARGDEKEVTGGDHLEMAVNDFCNMIKGSKHDLVKVELDFQNCSPDEHDKFCRLFVGKIENISPTEIYLRFWTCKAVASFLKLCSADQLKHIDLHFHDEELLEYNEFVNLNHWKNAKYLKLYCKYLPTRFYQNLSNFKVLSLRPDQSSVEDIDQIKKLISEPNQLSAMVFQSVAALDTVYIASAFGHRNVVQEINTVKYLNYEIQFSKRKLTIRHENLPQSALSLDCYFSN</sequence>
<evidence type="ECO:0000313" key="2">
    <source>
        <dbReference type="EMBL" id="CAB07228.1"/>
    </source>
</evidence>
<evidence type="ECO:0000313" key="3">
    <source>
        <dbReference type="Proteomes" id="UP000001940"/>
    </source>
</evidence>
<dbReference type="InterPro" id="IPR001810">
    <property type="entry name" value="F-box_dom"/>
</dbReference>
<dbReference type="PIR" id="T23041">
    <property type="entry name" value="T23041"/>
</dbReference>
<dbReference type="AGR" id="WB:WBGene00010360"/>
<dbReference type="OrthoDB" id="3256413at2759"/>
<dbReference type="UCSC" id="H03G16.4">
    <property type="organism name" value="c. elegans"/>
</dbReference>
<proteinExistence type="predicted"/>
<organism evidence="2 3">
    <name type="scientific">Caenorhabditis elegans</name>
    <dbReference type="NCBI Taxonomy" id="6239"/>
    <lineage>
        <taxon>Eukaryota</taxon>
        <taxon>Metazoa</taxon>
        <taxon>Ecdysozoa</taxon>
        <taxon>Nematoda</taxon>
        <taxon>Chromadorea</taxon>
        <taxon>Rhabditida</taxon>
        <taxon>Rhabditina</taxon>
        <taxon>Rhabditomorpha</taxon>
        <taxon>Rhabditoidea</taxon>
        <taxon>Rhabditidae</taxon>
        <taxon>Peloderinae</taxon>
        <taxon>Caenorhabditis</taxon>
    </lineage>
</organism>
<feature type="domain" description="F-box" evidence="1">
    <location>
        <begin position="78"/>
        <end position="118"/>
    </location>
</feature>
<dbReference type="Bgee" id="WBGene00010360">
    <property type="expression patterns" value="Expressed in larva and 1 other cell type or tissue"/>
</dbReference>
<dbReference type="CDD" id="cd22150">
    <property type="entry name" value="F-box_CeFBXA-like"/>
    <property type="match status" value="1"/>
</dbReference>
<accession>Q9XU20</accession>
<protein>
    <submittedName>
        <fullName evidence="2">F-box domain-containing protein</fullName>
    </submittedName>
</protein>
<dbReference type="GeneID" id="186676"/>